<evidence type="ECO:0000256" key="1">
    <source>
        <dbReference type="SAM" id="MobiDB-lite"/>
    </source>
</evidence>
<reference evidence="2 3" key="1">
    <citation type="submission" date="2016-03" db="EMBL/GenBank/DDBJ databases">
        <title>EvidentialGene: Evidence-directed Construction of Genes on Genomes.</title>
        <authorList>
            <person name="Gilbert D.G."/>
            <person name="Choi J.-H."/>
            <person name="Mockaitis K."/>
            <person name="Colbourne J."/>
            <person name="Pfrender M."/>
        </authorList>
    </citation>
    <scope>NUCLEOTIDE SEQUENCE [LARGE SCALE GENOMIC DNA]</scope>
    <source>
        <strain evidence="2 3">Xinb3</strain>
        <tissue evidence="2">Complete organism</tissue>
    </source>
</reference>
<dbReference type="EMBL" id="LRGB01000512">
    <property type="protein sequence ID" value="KZS18425.1"/>
    <property type="molecule type" value="Genomic_DNA"/>
</dbReference>
<feature type="compositionally biased region" description="Acidic residues" evidence="1">
    <location>
        <begin position="11"/>
        <end position="24"/>
    </location>
</feature>
<keyword evidence="3" id="KW-1185">Reference proteome</keyword>
<evidence type="ECO:0000313" key="3">
    <source>
        <dbReference type="Proteomes" id="UP000076858"/>
    </source>
</evidence>
<dbReference type="AlphaFoldDB" id="A0A162P0Z6"/>
<comment type="caution">
    <text evidence="2">The sequence shown here is derived from an EMBL/GenBank/DDBJ whole genome shotgun (WGS) entry which is preliminary data.</text>
</comment>
<accession>A0A162P0Z6</accession>
<name>A0A162P0Z6_9CRUS</name>
<feature type="compositionally biased region" description="Polar residues" evidence="1">
    <location>
        <begin position="1"/>
        <end position="10"/>
    </location>
</feature>
<gene>
    <name evidence="2" type="ORF">APZ42_014930</name>
</gene>
<feature type="region of interest" description="Disordered" evidence="1">
    <location>
        <begin position="1"/>
        <end position="26"/>
    </location>
</feature>
<dbReference type="Proteomes" id="UP000076858">
    <property type="component" value="Unassembled WGS sequence"/>
</dbReference>
<dbReference type="OrthoDB" id="2156856at2759"/>
<evidence type="ECO:0000313" key="2">
    <source>
        <dbReference type="EMBL" id="KZS18425.1"/>
    </source>
</evidence>
<proteinExistence type="predicted"/>
<protein>
    <submittedName>
        <fullName evidence="2">Uncharacterized protein</fullName>
    </submittedName>
</protein>
<sequence length="89" mass="10261">MSVSKQNSDESSVEENGEAITEDDERLKGDAIGDTLYSESWILKTLMKLTERAMQLNWMNPWKQTCVCCGTCLQIKKLHIVYFSMTFYP</sequence>
<organism evidence="2 3">
    <name type="scientific">Daphnia magna</name>
    <dbReference type="NCBI Taxonomy" id="35525"/>
    <lineage>
        <taxon>Eukaryota</taxon>
        <taxon>Metazoa</taxon>
        <taxon>Ecdysozoa</taxon>
        <taxon>Arthropoda</taxon>
        <taxon>Crustacea</taxon>
        <taxon>Branchiopoda</taxon>
        <taxon>Diplostraca</taxon>
        <taxon>Cladocera</taxon>
        <taxon>Anomopoda</taxon>
        <taxon>Daphniidae</taxon>
        <taxon>Daphnia</taxon>
    </lineage>
</organism>